<protein>
    <submittedName>
        <fullName evidence="5">Transcriptional regulator, LacI family</fullName>
    </submittedName>
</protein>
<keyword evidence="2" id="KW-0238">DNA-binding</keyword>
<dbReference type="InterPro" id="IPR010982">
    <property type="entry name" value="Lambda_DNA-bd_dom_sf"/>
</dbReference>
<dbReference type="Pfam" id="PF13377">
    <property type="entry name" value="Peripla_BP_3"/>
    <property type="match status" value="1"/>
</dbReference>
<sequence length="338" mass="38001">MKRVSLKDIAKQAGVVPSTVSFVLNGKAKQMRISDELAEKIRALIEAAGYQPHHTAVSLRTGKTKILGLIVEDISNVFFASLAKSIEDAAYSLGYRIVYCSTENDPEKGKELIRMLTHQQVDGYLITPTPGMENDINNLIKNNKPVVLMDRFLPGLDVPFTLVDNYAGVKLGMEHLLGKGYKNIAFVTLDTQQIQMLQREKGYKETLKRHGIEVRNELIEKIPFKSRPEDAIKQVSEFIKSNPDIDAIFFATNYLGMYGLESIKKAGLKIPEEIGVICFDDHDIFRLFTPAITIIRQPIEEIARSAIEMLISLLENNYTVTAESHVYKKPELVIRSST</sequence>
<accession>A0A1M4U2L6</accession>
<dbReference type="SMART" id="SM00354">
    <property type="entry name" value="HTH_LACI"/>
    <property type="match status" value="1"/>
</dbReference>
<evidence type="ECO:0000313" key="6">
    <source>
        <dbReference type="Proteomes" id="UP000184048"/>
    </source>
</evidence>
<dbReference type="CDD" id="cd19977">
    <property type="entry name" value="PBP1_EndR-like"/>
    <property type="match status" value="1"/>
</dbReference>
<dbReference type="InterPro" id="IPR000843">
    <property type="entry name" value="HTH_LacI"/>
</dbReference>
<dbReference type="PANTHER" id="PTHR30146:SF109">
    <property type="entry name" value="HTH-TYPE TRANSCRIPTIONAL REGULATOR GALS"/>
    <property type="match status" value="1"/>
</dbReference>
<dbReference type="STRING" id="1121884.SAMN02745131_00505"/>
<dbReference type="GO" id="GO:0003700">
    <property type="term" value="F:DNA-binding transcription factor activity"/>
    <property type="evidence" value="ECO:0007669"/>
    <property type="project" value="TreeGrafter"/>
</dbReference>
<gene>
    <name evidence="5" type="ORF">SAMN02745131_00505</name>
</gene>
<dbReference type="EMBL" id="FQUU01000002">
    <property type="protein sequence ID" value="SHE50952.1"/>
    <property type="molecule type" value="Genomic_DNA"/>
</dbReference>
<dbReference type="InterPro" id="IPR046335">
    <property type="entry name" value="LacI/GalR-like_sensor"/>
</dbReference>
<organism evidence="5 6">
    <name type="scientific">Flavisolibacter ginsengisoli DSM 18119</name>
    <dbReference type="NCBI Taxonomy" id="1121884"/>
    <lineage>
        <taxon>Bacteria</taxon>
        <taxon>Pseudomonadati</taxon>
        <taxon>Bacteroidota</taxon>
        <taxon>Chitinophagia</taxon>
        <taxon>Chitinophagales</taxon>
        <taxon>Chitinophagaceae</taxon>
        <taxon>Flavisolibacter</taxon>
    </lineage>
</organism>
<evidence type="ECO:0000313" key="5">
    <source>
        <dbReference type="EMBL" id="SHE50952.1"/>
    </source>
</evidence>
<evidence type="ECO:0000256" key="2">
    <source>
        <dbReference type="ARBA" id="ARBA00023125"/>
    </source>
</evidence>
<dbReference type="AlphaFoldDB" id="A0A1M4U2L6"/>
<proteinExistence type="predicted"/>
<keyword evidence="1" id="KW-0805">Transcription regulation</keyword>
<reference evidence="5 6" key="1">
    <citation type="submission" date="2016-11" db="EMBL/GenBank/DDBJ databases">
        <authorList>
            <person name="Jaros S."/>
            <person name="Januszkiewicz K."/>
            <person name="Wedrychowicz H."/>
        </authorList>
    </citation>
    <scope>NUCLEOTIDE SEQUENCE [LARGE SCALE GENOMIC DNA]</scope>
    <source>
        <strain evidence="5 6">DSM 18119</strain>
    </source>
</reference>
<feature type="domain" description="HTH lacI-type" evidence="4">
    <location>
        <begin position="4"/>
        <end position="61"/>
    </location>
</feature>
<dbReference type="PROSITE" id="PS50932">
    <property type="entry name" value="HTH_LACI_2"/>
    <property type="match status" value="1"/>
</dbReference>
<dbReference type="SUPFAM" id="SSF53822">
    <property type="entry name" value="Periplasmic binding protein-like I"/>
    <property type="match status" value="1"/>
</dbReference>
<dbReference type="Proteomes" id="UP000184048">
    <property type="component" value="Unassembled WGS sequence"/>
</dbReference>
<dbReference type="Pfam" id="PF00356">
    <property type="entry name" value="LacI"/>
    <property type="match status" value="1"/>
</dbReference>
<dbReference type="Gene3D" id="3.40.50.2300">
    <property type="match status" value="2"/>
</dbReference>
<keyword evidence="6" id="KW-1185">Reference proteome</keyword>
<dbReference type="Gene3D" id="1.10.260.40">
    <property type="entry name" value="lambda repressor-like DNA-binding domains"/>
    <property type="match status" value="1"/>
</dbReference>
<keyword evidence="3" id="KW-0804">Transcription</keyword>
<dbReference type="PANTHER" id="PTHR30146">
    <property type="entry name" value="LACI-RELATED TRANSCRIPTIONAL REPRESSOR"/>
    <property type="match status" value="1"/>
</dbReference>
<dbReference type="SUPFAM" id="SSF47413">
    <property type="entry name" value="lambda repressor-like DNA-binding domains"/>
    <property type="match status" value="1"/>
</dbReference>
<dbReference type="InterPro" id="IPR028082">
    <property type="entry name" value="Peripla_BP_I"/>
</dbReference>
<dbReference type="OrthoDB" id="9803256at2"/>
<evidence type="ECO:0000256" key="3">
    <source>
        <dbReference type="ARBA" id="ARBA00023163"/>
    </source>
</evidence>
<dbReference type="CDD" id="cd01392">
    <property type="entry name" value="HTH_LacI"/>
    <property type="match status" value="1"/>
</dbReference>
<dbReference type="RefSeq" id="WP_072833674.1">
    <property type="nucleotide sequence ID" value="NZ_FQUU01000002.1"/>
</dbReference>
<name>A0A1M4U2L6_9BACT</name>
<evidence type="ECO:0000259" key="4">
    <source>
        <dbReference type="PROSITE" id="PS50932"/>
    </source>
</evidence>
<dbReference type="GO" id="GO:0000976">
    <property type="term" value="F:transcription cis-regulatory region binding"/>
    <property type="evidence" value="ECO:0007669"/>
    <property type="project" value="TreeGrafter"/>
</dbReference>
<evidence type="ECO:0000256" key="1">
    <source>
        <dbReference type="ARBA" id="ARBA00023015"/>
    </source>
</evidence>